<dbReference type="EMBL" id="JACEIK010000215">
    <property type="protein sequence ID" value="MCD7452539.1"/>
    <property type="molecule type" value="Genomic_DNA"/>
</dbReference>
<proteinExistence type="predicted"/>
<reference evidence="1 2" key="1">
    <citation type="journal article" date="2021" name="BMC Genomics">
        <title>Datura genome reveals duplications of psychoactive alkaloid biosynthetic genes and high mutation rate following tissue culture.</title>
        <authorList>
            <person name="Rajewski A."/>
            <person name="Carter-House D."/>
            <person name="Stajich J."/>
            <person name="Litt A."/>
        </authorList>
    </citation>
    <scope>NUCLEOTIDE SEQUENCE [LARGE SCALE GENOMIC DNA]</scope>
    <source>
        <strain evidence="1">AR-01</strain>
    </source>
</reference>
<name>A0ABS8S0H0_DATST</name>
<protein>
    <submittedName>
        <fullName evidence="1">Uncharacterized protein</fullName>
    </submittedName>
</protein>
<comment type="caution">
    <text evidence="1">The sequence shown here is derived from an EMBL/GenBank/DDBJ whole genome shotgun (WGS) entry which is preliminary data.</text>
</comment>
<accession>A0ABS8S0H0</accession>
<keyword evidence="2" id="KW-1185">Reference proteome</keyword>
<evidence type="ECO:0000313" key="2">
    <source>
        <dbReference type="Proteomes" id="UP000823775"/>
    </source>
</evidence>
<dbReference type="Proteomes" id="UP000823775">
    <property type="component" value="Unassembled WGS sequence"/>
</dbReference>
<sequence length="142" mass="15907">MVSILSTTTPHCHYFWLLELLLPDSCNYMVLSFAHDRAAADSDGPNLGLVGSDFIDEKGTNYSIDDSVDSEGGLVGYDDENYECFVCMSRRERSNVLKDIMGDHIVEFGRILDYKNELLRTNPESTCVVKLGRPNAFGKPVF</sequence>
<organism evidence="1 2">
    <name type="scientific">Datura stramonium</name>
    <name type="common">Jimsonweed</name>
    <name type="synonym">Common thornapple</name>
    <dbReference type="NCBI Taxonomy" id="4076"/>
    <lineage>
        <taxon>Eukaryota</taxon>
        <taxon>Viridiplantae</taxon>
        <taxon>Streptophyta</taxon>
        <taxon>Embryophyta</taxon>
        <taxon>Tracheophyta</taxon>
        <taxon>Spermatophyta</taxon>
        <taxon>Magnoliopsida</taxon>
        <taxon>eudicotyledons</taxon>
        <taxon>Gunneridae</taxon>
        <taxon>Pentapetalae</taxon>
        <taxon>asterids</taxon>
        <taxon>lamiids</taxon>
        <taxon>Solanales</taxon>
        <taxon>Solanaceae</taxon>
        <taxon>Solanoideae</taxon>
        <taxon>Datureae</taxon>
        <taxon>Datura</taxon>
    </lineage>
</organism>
<evidence type="ECO:0000313" key="1">
    <source>
        <dbReference type="EMBL" id="MCD7452539.1"/>
    </source>
</evidence>
<gene>
    <name evidence="1" type="ORF">HAX54_017368</name>
</gene>